<organism evidence="3 4">
    <name type="scientific">Rhodamnia argentea</name>
    <dbReference type="NCBI Taxonomy" id="178133"/>
    <lineage>
        <taxon>Eukaryota</taxon>
        <taxon>Viridiplantae</taxon>
        <taxon>Streptophyta</taxon>
        <taxon>Embryophyta</taxon>
        <taxon>Tracheophyta</taxon>
        <taxon>Spermatophyta</taxon>
        <taxon>Magnoliopsida</taxon>
        <taxon>eudicotyledons</taxon>
        <taxon>Gunneridae</taxon>
        <taxon>Pentapetalae</taxon>
        <taxon>rosids</taxon>
        <taxon>malvids</taxon>
        <taxon>Myrtales</taxon>
        <taxon>Myrtaceae</taxon>
        <taxon>Myrtoideae</taxon>
        <taxon>Myrteae</taxon>
        <taxon>Australasian group</taxon>
        <taxon>Rhodamnia</taxon>
    </lineage>
</organism>
<protein>
    <submittedName>
        <fullName evidence="4">Uncharacterized protein LOC115747043 isoform X1</fullName>
    </submittedName>
</protein>
<evidence type="ECO:0000313" key="4">
    <source>
        <dbReference type="RefSeq" id="XP_048129142.1"/>
    </source>
</evidence>
<keyword evidence="1" id="KW-0812">Transmembrane</keyword>
<reference evidence="3" key="1">
    <citation type="submission" date="2025-05" db="UniProtKB">
        <authorList>
            <consortium name="RefSeq"/>
        </authorList>
    </citation>
    <scope>NUCLEOTIDE SEQUENCE [LARGE SCALE GENOMIC DNA]</scope>
</reference>
<evidence type="ECO:0000259" key="2">
    <source>
        <dbReference type="Pfam" id="PF13968"/>
    </source>
</evidence>
<dbReference type="Pfam" id="PF04578">
    <property type="entry name" value="DUF594"/>
    <property type="match status" value="1"/>
</dbReference>
<feature type="transmembrane region" description="Helical" evidence="1">
    <location>
        <begin position="38"/>
        <end position="57"/>
    </location>
</feature>
<dbReference type="Proteomes" id="UP000827889">
    <property type="component" value="Chromosome 1"/>
</dbReference>
<dbReference type="InterPro" id="IPR025315">
    <property type="entry name" value="DUF4220"/>
</dbReference>
<feature type="transmembrane region" description="Helical" evidence="1">
    <location>
        <begin position="559"/>
        <end position="578"/>
    </location>
</feature>
<dbReference type="GeneID" id="115747043"/>
<feature type="transmembrane region" description="Helical" evidence="1">
    <location>
        <begin position="151"/>
        <end position="176"/>
    </location>
</feature>
<proteinExistence type="predicted"/>
<name>A0ABM3GXQ1_9MYRT</name>
<keyword evidence="1" id="KW-0472">Membrane</keyword>
<keyword evidence="3" id="KW-1185">Reference proteome</keyword>
<dbReference type="PANTHER" id="PTHR31325">
    <property type="entry name" value="OS01G0798800 PROTEIN-RELATED"/>
    <property type="match status" value="1"/>
</dbReference>
<feature type="transmembrane region" description="Helical" evidence="1">
    <location>
        <begin position="363"/>
        <end position="384"/>
    </location>
</feature>
<feature type="transmembrane region" description="Helical" evidence="1">
    <location>
        <begin position="69"/>
        <end position="89"/>
    </location>
</feature>
<dbReference type="InterPro" id="IPR007658">
    <property type="entry name" value="DUF594"/>
</dbReference>
<feature type="domain" description="DUF4220" evidence="2">
    <location>
        <begin position="72"/>
        <end position="428"/>
    </location>
</feature>
<gene>
    <name evidence="4" type="primary">LOC115747043</name>
</gene>
<keyword evidence="1" id="KW-1133">Transmembrane helix</keyword>
<reference evidence="4" key="2">
    <citation type="submission" date="2025-08" db="UniProtKB">
        <authorList>
            <consortium name="RefSeq"/>
        </authorList>
    </citation>
    <scope>IDENTIFICATION</scope>
    <source>
        <tissue evidence="4">Leaf</tissue>
    </source>
</reference>
<evidence type="ECO:0000313" key="3">
    <source>
        <dbReference type="Proteomes" id="UP000827889"/>
    </source>
</evidence>
<evidence type="ECO:0000256" key="1">
    <source>
        <dbReference type="SAM" id="Phobius"/>
    </source>
</evidence>
<feature type="transmembrane region" description="Helical" evidence="1">
    <location>
        <begin position="331"/>
        <end position="351"/>
    </location>
</feature>
<dbReference type="Pfam" id="PF13968">
    <property type="entry name" value="DUF4220"/>
    <property type="match status" value="1"/>
</dbReference>
<dbReference type="RefSeq" id="XP_048129142.1">
    <property type="nucleotide sequence ID" value="XM_048273185.1"/>
</dbReference>
<sequence>MYPLKKPSALSSGVVMKKMEVTQVFSPHFKDLWEEWELRGVVFVSLTLQILLICMGNRRKYIHFAWFRGVVWLAYLMADAVAIYALGIITNKLTKLNSQSVDAKTRLNAFWAPFLLLHLGGPDTITAYALEDNELWLRHLLSLVTQTGVTFYIFLMAWTELNMSTLSAVMIFAGLVKYGERVYVLWTASSEQFRDSIPDPPPNYSKILEQQKLMEAEGYDVILHEVIEVRDVILEYNVDGAADFSREEKSLNPEQLYKRKQRELLAARGLVNIFQRLFADLLLREEDRDTSRSVLKDMNFLAAFNIIEIELGIMYDLLYTKAKAIHTSWGFARRITGFFLICIVLVLFILIKDQHYSVADLYLTFILLAVAIFLEIYALVVLLFSDKTARWLIKEKKFAVLDFINRVQPLTKRRRWSRHMAQFSLLSFAIKEKHLPCHQILEFLHIDEKVEKLFYKYHEKVTDDLKQHIMSHLRDLKEETQPPQITRGSRVLKKFEKLDVFRWSIELEFDQSILIWHIATELLCHLGKGDSLTNPPQSEGNINESIKPTSEISKCLSRYMLYILVMYPMMLPTGIGRIKFRETYVEAMKFFNEFHKPDKPNAAASHNDGDSQGYSNYVMKCAAFCSSAWQHINNLVKGKPDLTSAYNELRKQVKTNLNLTVGKGDRSKYVLFHGCRLASQLDEIKNEQDKWTIISGVWVEMLCYAASKCKGSYHAQQLRRGGELQTHVWLMMAHYGLTDHFQIPHAPAIAELIRQ</sequence>
<accession>A0ABM3GXQ1</accession>